<evidence type="ECO:0000313" key="3">
    <source>
        <dbReference type="Proteomes" id="UP000192596"/>
    </source>
</evidence>
<dbReference type="OrthoDB" id="3650348at2759"/>
<protein>
    <submittedName>
        <fullName evidence="2">Uncharacterized protein</fullName>
    </submittedName>
</protein>
<dbReference type="EMBL" id="NAJO01000009">
    <property type="protein sequence ID" value="OQO10316.1"/>
    <property type="molecule type" value="Genomic_DNA"/>
</dbReference>
<sequence length="360" mass="39447">MARKSSTPTTTTTSTPDTRTVAAYSASQPLFDRIRASVTALDEQKAHLITARVVVQQVHVKLPNGDAENNGLVHETYIDRLVKAWTTTTNSYLGVFEELLKLQAPDEVHGKVAGPLFEEFEALKGSVEKAKEAVLAFNPAANPPRAALAAKRFASAMDDGDESTSETSSKRADLETPKRIEQTQTPRLSKRQRKIQVAQDRPPGVRPWEKPNQRQGPRQQRLALRKAKEAAASFEQTGANNTPLGARQAEPQVQYEDVTAEASARLQAKDEGKKAKKRKRDSVGSGVLAAEVGGEERAVQIRDAGLKEKPARKKVRDAEGEGMRVDSVDGEKKSKGKRVKAEDGGVEEGNEVRKKRKKVE</sequence>
<comment type="caution">
    <text evidence="2">The sequence shown here is derived from an EMBL/GenBank/DDBJ whole genome shotgun (WGS) entry which is preliminary data.</text>
</comment>
<keyword evidence="3" id="KW-1185">Reference proteome</keyword>
<feature type="region of interest" description="Disordered" evidence="1">
    <location>
        <begin position="157"/>
        <end position="360"/>
    </location>
</feature>
<name>A0A1V8TG06_9PEZI</name>
<proteinExistence type="predicted"/>
<feature type="compositionally biased region" description="Basic and acidic residues" evidence="1">
    <location>
        <begin position="168"/>
        <end position="181"/>
    </location>
</feature>
<evidence type="ECO:0000313" key="2">
    <source>
        <dbReference type="EMBL" id="OQO10316.1"/>
    </source>
</evidence>
<reference evidence="3" key="1">
    <citation type="submission" date="2017-03" db="EMBL/GenBank/DDBJ databases">
        <title>Genomes of endolithic fungi from Antarctica.</title>
        <authorList>
            <person name="Coleine C."/>
            <person name="Masonjones S."/>
            <person name="Stajich J.E."/>
        </authorList>
    </citation>
    <scope>NUCLEOTIDE SEQUENCE [LARGE SCALE GENOMIC DNA]</scope>
    <source>
        <strain evidence="3">CCFEE 5527</strain>
    </source>
</reference>
<accession>A0A1V8TG06</accession>
<feature type="compositionally biased region" description="Polar residues" evidence="1">
    <location>
        <begin position="234"/>
        <end position="243"/>
    </location>
</feature>
<dbReference type="AlphaFoldDB" id="A0A1V8TG06"/>
<dbReference type="Proteomes" id="UP000192596">
    <property type="component" value="Unassembled WGS sequence"/>
</dbReference>
<gene>
    <name evidence="2" type="ORF">B0A48_04674</name>
</gene>
<evidence type="ECO:0000256" key="1">
    <source>
        <dbReference type="SAM" id="MobiDB-lite"/>
    </source>
</evidence>
<dbReference type="InParanoid" id="A0A1V8TG06"/>
<feature type="compositionally biased region" description="Basic and acidic residues" evidence="1">
    <location>
        <begin position="316"/>
        <end position="343"/>
    </location>
</feature>
<feature type="compositionally biased region" description="Basic and acidic residues" evidence="1">
    <location>
        <begin position="294"/>
        <end position="309"/>
    </location>
</feature>
<organism evidence="2 3">
    <name type="scientific">Cryoendolithus antarcticus</name>
    <dbReference type="NCBI Taxonomy" id="1507870"/>
    <lineage>
        <taxon>Eukaryota</taxon>
        <taxon>Fungi</taxon>
        <taxon>Dikarya</taxon>
        <taxon>Ascomycota</taxon>
        <taxon>Pezizomycotina</taxon>
        <taxon>Dothideomycetes</taxon>
        <taxon>Dothideomycetidae</taxon>
        <taxon>Cladosporiales</taxon>
        <taxon>Cladosporiaceae</taxon>
        <taxon>Cryoendolithus</taxon>
    </lineage>
</organism>